<accession>A0A381P5N4</accession>
<feature type="domain" description="PPM-type phosphatase" evidence="3">
    <location>
        <begin position="935"/>
        <end position="1148"/>
    </location>
</feature>
<name>A0A381P5N4_9ZZZZ</name>
<dbReference type="InterPro" id="IPR001932">
    <property type="entry name" value="PPM-type_phosphatase-like_dom"/>
</dbReference>
<dbReference type="Gene3D" id="2.130.10.10">
    <property type="entry name" value="YVTN repeat-like/Quinoprotein amine dehydrogenase"/>
    <property type="match status" value="4"/>
</dbReference>
<evidence type="ECO:0000313" key="4">
    <source>
        <dbReference type="EMBL" id="SUZ62170.1"/>
    </source>
</evidence>
<dbReference type="InterPro" id="IPR036457">
    <property type="entry name" value="PPM-type-like_dom_sf"/>
</dbReference>
<dbReference type="InterPro" id="IPR013783">
    <property type="entry name" value="Ig-like_fold"/>
</dbReference>
<dbReference type="InterPro" id="IPR011123">
    <property type="entry name" value="Y_Y_Y"/>
</dbReference>
<dbReference type="InterPro" id="IPR011110">
    <property type="entry name" value="Reg_prop"/>
</dbReference>
<reference evidence="4" key="1">
    <citation type="submission" date="2018-05" db="EMBL/GenBank/DDBJ databases">
        <authorList>
            <person name="Lanie J.A."/>
            <person name="Ng W.-L."/>
            <person name="Kazmierczak K.M."/>
            <person name="Andrzejewski T.M."/>
            <person name="Davidsen T.M."/>
            <person name="Wayne K.J."/>
            <person name="Tettelin H."/>
            <person name="Glass J.I."/>
            <person name="Rusch D."/>
            <person name="Podicherti R."/>
            <person name="Tsui H.-C.T."/>
            <person name="Winkler M.E."/>
        </authorList>
    </citation>
    <scope>NUCLEOTIDE SEQUENCE</scope>
</reference>
<gene>
    <name evidence="4" type="ORF">METZ01_LOCUS15024</name>
</gene>
<dbReference type="GO" id="GO:0016791">
    <property type="term" value="F:phosphatase activity"/>
    <property type="evidence" value="ECO:0007669"/>
    <property type="project" value="TreeGrafter"/>
</dbReference>
<dbReference type="InterPro" id="IPR015943">
    <property type="entry name" value="WD40/YVTN_repeat-like_dom_sf"/>
</dbReference>
<sequence>MGHRIQFISIYLQVFLLSFLFASEDVYQFEIITTRNGLSDNDIRAVTDDKYGFIWLPTDEGLNRYDGYDVKNYNSNPFDTTALSGNRIWDIFKDQDGDIWALTDKGVDLYHYGKDSFQRFPTASRPTFLTQDKEGLLWIATKNSGVYTIVKNTGKIVNYIFNPSDPYSISSNRFDENQCNPIVVDTSGNLWIGTTNGLNYYRKDKDFFTRFMSLDYYQNSISSNHINTLLIKDNNLYVGTSQGLDKINIGDLSIINRLAGTSWISMLGTYTVKQLLDFGPNPTMNGFWMATTAGIVYYNETFDLFDDLMWDYIFGQNINKMYVDPSGNLWVDVLAFPGLTLFDTEVFFAQMGLVLDDNFKLLQPDKNGVLSETTEPSSFTNVKVNDLYIDEMSNMWVATRVGLNQRIKTTQNFITENNLTGSNVSALKIAPDNSIWAAHENGVDQLSKDGHVIESFTADATNSNSLLNKETGPLVILHDGRVWAASQSLGATLINPIAKTYQRFYEFIDETSGSKLRGKVNSIFQEYVENPNGSSYENIWFVTTAGIIKCTMSEQAENAPKFYIYEYDDSVQNNYLSRPSAIIRDLETGDLWVGTESNGLFRVKIEISSRYINDLQSKYEKIELVKHYIIDKNDPKSFSSNSVNTIVSDVNNNIWIGTSGEGLFRYNRENDNFDRWSIDNGLPSATVVSIISDNSGGLWFGTRRGIARLHTDGSVRVFDNSDGLPADIFNTGAVDINDNGILYFGSVQGLTRVNPSQITINKIMPKLAINLVETIDYEGNRSFIDFTNNQISINHQVQTLNINFVGLSYNKASKNQYQYTLDNYLNNWVDNGTNRTVTFQRLEPDNYNFQFRASNNDGIWNNNPYSIEIRVKPPIWQTWYAYTFYFFAFIGLSTSGFYGVDRLRRKSLENKRKDLELSEAREFQLRMIAKKIPDYEGMDIKAFMRTSTEVGGDYYDFFELEDGSFYAVCGDATGHGSQSGMMVSITKAGLAGIESNSPDDILNRLNKVVRRVDTGRLRMSLSVCIFKNDKLYISAAAMPPAYLYSAETQSVEEIEIRNLPLGGLDNEQFELVEKSFNKGDILVLLSDGLPEAPDLEGNLLDYQPVMDCIEKVAHLGAAQVKQSLIDLADDWLDGSQNPDDITFVVFEKQKNIDLKAQKELEEEKNINKVAQA</sequence>
<evidence type="ECO:0000256" key="1">
    <source>
        <dbReference type="ARBA" id="ARBA00022801"/>
    </source>
</evidence>
<dbReference type="SUPFAM" id="SSF81606">
    <property type="entry name" value="PP2C-like"/>
    <property type="match status" value="1"/>
</dbReference>
<keyword evidence="2" id="KW-0472">Membrane</keyword>
<keyword evidence="2" id="KW-0812">Transmembrane</keyword>
<proteinExistence type="predicted"/>
<evidence type="ECO:0000256" key="2">
    <source>
        <dbReference type="SAM" id="Phobius"/>
    </source>
</evidence>
<keyword evidence="1" id="KW-0378">Hydrolase</keyword>
<feature type="transmembrane region" description="Helical" evidence="2">
    <location>
        <begin position="879"/>
        <end position="900"/>
    </location>
</feature>
<dbReference type="PANTHER" id="PTHR43156:SF2">
    <property type="entry name" value="STAGE II SPORULATION PROTEIN E"/>
    <property type="match status" value="1"/>
</dbReference>
<dbReference type="SMART" id="SM00331">
    <property type="entry name" value="PP2C_SIG"/>
    <property type="match status" value="1"/>
</dbReference>
<dbReference type="Gene3D" id="2.60.40.10">
    <property type="entry name" value="Immunoglobulins"/>
    <property type="match status" value="1"/>
</dbReference>
<dbReference type="SUPFAM" id="SSF63829">
    <property type="entry name" value="Calcium-dependent phosphotriesterase"/>
    <property type="match status" value="2"/>
</dbReference>
<dbReference type="Pfam" id="PF07228">
    <property type="entry name" value="SpoIIE"/>
    <property type="match status" value="1"/>
</dbReference>
<organism evidence="4">
    <name type="scientific">marine metagenome</name>
    <dbReference type="NCBI Taxonomy" id="408172"/>
    <lineage>
        <taxon>unclassified sequences</taxon>
        <taxon>metagenomes</taxon>
        <taxon>ecological metagenomes</taxon>
    </lineage>
</organism>
<keyword evidence="2" id="KW-1133">Transmembrane helix</keyword>
<dbReference type="EMBL" id="UINC01000852">
    <property type="protein sequence ID" value="SUZ62170.1"/>
    <property type="molecule type" value="Genomic_DNA"/>
</dbReference>
<dbReference type="PANTHER" id="PTHR43156">
    <property type="entry name" value="STAGE II SPORULATION PROTEIN E-RELATED"/>
    <property type="match status" value="1"/>
</dbReference>
<dbReference type="Pfam" id="PF07494">
    <property type="entry name" value="Reg_prop"/>
    <property type="match status" value="3"/>
</dbReference>
<protein>
    <recommendedName>
        <fullName evidence="3">PPM-type phosphatase domain-containing protein</fullName>
    </recommendedName>
</protein>
<dbReference type="Pfam" id="PF07495">
    <property type="entry name" value="Y_Y_Y"/>
    <property type="match status" value="1"/>
</dbReference>
<evidence type="ECO:0000259" key="3">
    <source>
        <dbReference type="SMART" id="SM00331"/>
    </source>
</evidence>
<dbReference type="InterPro" id="IPR052016">
    <property type="entry name" value="Bact_Sigma-Reg"/>
</dbReference>
<dbReference type="AlphaFoldDB" id="A0A381P5N4"/>
<dbReference type="Gene3D" id="3.60.40.10">
    <property type="entry name" value="PPM-type phosphatase domain"/>
    <property type="match status" value="1"/>
</dbReference>